<dbReference type="AlphaFoldDB" id="A0A210QXN7"/>
<evidence type="ECO:0000313" key="1">
    <source>
        <dbReference type="EMBL" id="OWF53462.1"/>
    </source>
</evidence>
<name>A0A210QXN7_MIZYE</name>
<dbReference type="Proteomes" id="UP000242188">
    <property type="component" value="Unassembled WGS sequence"/>
</dbReference>
<organism evidence="1 2">
    <name type="scientific">Mizuhopecten yessoensis</name>
    <name type="common">Japanese scallop</name>
    <name type="synonym">Patinopecten yessoensis</name>
    <dbReference type="NCBI Taxonomy" id="6573"/>
    <lineage>
        <taxon>Eukaryota</taxon>
        <taxon>Metazoa</taxon>
        <taxon>Spiralia</taxon>
        <taxon>Lophotrochozoa</taxon>
        <taxon>Mollusca</taxon>
        <taxon>Bivalvia</taxon>
        <taxon>Autobranchia</taxon>
        <taxon>Pteriomorphia</taxon>
        <taxon>Pectinida</taxon>
        <taxon>Pectinoidea</taxon>
        <taxon>Pectinidae</taxon>
        <taxon>Mizuhopecten</taxon>
    </lineage>
</organism>
<dbReference type="EMBL" id="NEDP02001340">
    <property type="protein sequence ID" value="OWF53462.1"/>
    <property type="molecule type" value="Genomic_DNA"/>
</dbReference>
<keyword evidence="2" id="KW-1185">Reference proteome</keyword>
<sequence length="92" mass="10780">MVAVRARARIRLRHTLRHIPRHTPRHTPSKLCHIQQRTCSTYRRPITRPVPVPNYVWPHATLDIHWDPKGVTAASLALACQNQHQHRLLRLP</sequence>
<proteinExistence type="predicted"/>
<evidence type="ECO:0000313" key="2">
    <source>
        <dbReference type="Proteomes" id="UP000242188"/>
    </source>
</evidence>
<protein>
    <submittedName>
        <fullName evidence="1">Uncharacterized protein</fullName>
    </submittedName>
</protein>
<gene>
    <name evidence="1" type="ORF">KP79_PYT22929</name>
</gene>
<comment type="caution">
    <text evidence="1">The sequence shown here is derived from an EMBL/GenBank/DDBJ whole genome shotgun (WGS) entry which is preliminary data.</text>
</comment>
<accession>A0A210QXN7</accession>
<reference evidence="1 2" key="1">
    <citation type="journal article" date="2017" name="Nat. Ecol. Evol.">
        <title>Scallop genome provides insights into evolution of bilaterian karyotype and development.</title>
        <authorList>
            <person name="Wang S."/>
            <person name="Zhang J."/>
            <person name="Jiao W."/>
            <person name="Li J."/>
            <person name="Xun X."/>
            <person name="Sun Y."/>
            <person name="Guo X."/>
            <person name="Huan P."/>
            <person name="Dong B."/>
            <person name="Zhang L."/>
            <person name="Hu X."/>
            <person name="Sun X."/>
            <person name="Wang J."/>
            <person name="Zhao C."/>
            <person name="Wang Y."/>
            <person name="Wang D."/>
            <person name="Huang X."/>
            <person name="Wang R."/>
            <person name="Lv J."/>
            <person name="Li Y."/>
            <person name="Zhang Z."/>
            <person name="Liu B."/>
            <person name="Lu W."/>
            <person name="Hui Y."/>
            <person name="Liang J."/>
            <person name="Zhou Z."/>
            <person name="Hou R."/>
            <person name="Li X."/>
            <person name="Liu Y."/>
            <person name="Li H."/>
            <person name="Ning X."/>
            <person name="Lin Y."/>
            <person name="Zhao L."/>
            <person name="Xing Q."/>
            <person name="Dou J."/>
            <person name="Li Y."/>
            <person name="Mao J."/>
            <person name="Guo H."/>
            <person name="Dou H."/>
            <person name="Li T."/>
            <person name="Mu C."/>
            <person name="Jiang W."/>
            <person name="Fu Q."/>
            <person name="Fu X."/>
            <person name="Miao Y."/>
            <person name="Liu J."/>
            <person name="Yu Q."/>
            <person name="Li R."/>
            <person name="Liao H."/>
            <person name="Li X."/>
            <person name="Kong Y."/>
            <person name="Jiang Z."/>
            <person name="Chourrout D."/>
            <person name="Li R."/>
            <person name="Bao Z."/>
        </authorList>
    </citation>
    <scope>NUCLEOTIDE SEQUENCE [LARGE SCALE GENOMIC DNA]</scope>
    <source>
        <strain evidence="1 2">PY_sf001</strain>
    </source>
</reference>